<evidence type="ECO:0000259" key="1">
    <source>
        <dbReference type="Pfam" id="PF20041"/>
    </source>
</evidence>
<proteinExistence type="predicted"/>
<reference evidence="2 3" key="1">
    <citation type="journal article" date="2019" name="Nat. Med.">
        <title>A library of human gut bacterial isolates paired with longitudinal multiomics data enables mechanistic microbiome research.</title>
        <authorList>
            <person name="Poyet M."/>
            <person name="Groussin M."/>
            <person name="Gibbons S.M."/>
            <person name="Avila-Pacheco J."/>
            <person name="Jiang X."/>
            <person name="Kearney S.M."/>
            <person name="Perrotta A.R."/>
            <person name="Berdy B."/>
            <person name="Zhao S."/>
            <person name="Lieberman T.D."/>
            <person name="Swanson P.K."/>
            <person name="Smith M."/>
            <person name="Roesemann S."/>
            <person name="Alexander J.E."/>
            <person name="Rich S.A."/>
            <person name="Livny J."/>
            <person name="Vlamakis H."/>
            <person name="Clish C."/>
            <person name="Bullock K."/>
            <person name="Deik A."/>
            <person name="Scott J."/>
            <person name="Pierce K.A."/>
            <person name="Xavier R.J."/>
            <person name="Alm E.J."/>
        </authorList>
    </citation>
    <scope>NUCLEOTIDE SEQUENCE [LARGE SCALE GENOMIC DNA]</scope>
    <source>
        <strain evidence="2 3">BIOML-A7</strain>
    </source>
</reference>
<dbReference type="Proteomes" id="UP000325055">
    <property type="component" value="Unassembled WGS sequence"/>
</dbReference>
<gene>
    <name evidence="2" type="ORF">F2Y86_23580</name>
</gene>
<protein>
    <submittedName>
        <fullName evidence="2">RHS repeat-associated core domain-containing protein</fullName>
    </submittedName>
</protein>
<dbReference type="PANTHER" id="PTHR32305">
    <property type="match status" value="1"/>
</dbReference>
<dbReference type="PANTHER" id="PTHR32305:SF15">
    <property type="entry name" value="PROTEIN RHSA-RELATED"/>
    <property type="match status" value="1"/>
</dbReference>
<dbReference type="InterPro" id="IPR022385">
    <property type="entry name" value="Rhs_assc_core"/>
</dbReference>
<feature type="domain" description="DUF6443" evidence="1">
    <location>
        <begin position="26"/>
        <end position="146"/>
    </location>
</feature>
<accession>A0A5M6A2M0</accession>
<evidence type="ECO:0000313" key="3">
    <source>
        <dbReference type="Proteomes" id="UP000325055"/>
    </source>
</evidence>
<dbReference type="AlphaFoldDB" id="A0A5M6A2M0"/>
<dbReference type="Gene3D" id="2.180.10.10">
    <property type="entry name" value="RHS repeat-associated core"/>
    <property type="match status" value="1"/>
</dbReference>
<sequence>MRYFYLLMLFWLSNPIAGQVSTRNYIRTRTMLNETGSSYMDLIVYYDGLGRPFQTVFKGITPSNQNLVSLQEFDEMGRESKSWLPVVSTSDYVAAGDFISNAPGSYNNDSRPYYQSVYEFSPLNRMVQQYGPGVAWHSGHSVTTEYLVNTTISPLNCINYSVNSSGSLVNNGNYASSRLYVTKTIDEDDNIGYVFIDKLERVVLTRQMKDNVPHDTYYVYDDYGNLSFVLQPMYQDNKNLSLYAFQYKYDERNRCVEKKQPGAETVKYVYDMTDKLVFSQDGNQRALGQWTFYLYDKFLRLTVAGVCNNANTASASSSTVTCTYVTSNGGLGNSGYFSSFVLTTPIIHQVNYYDNYDFRSLTGFTNISYFPAALVDAKGRQTGSIITVLGSGTKLYSANYYDIKGRVVKSVSSNHIGGYETINTTYTFTGKPLTVQHIHTASGKNTQTELYTYMYDHAERVTKIQYVLNGNTITLTSNTYDNLGRLLTKSLHGASANKLTYAYNIRDWLTEIKSTKFTQNLYYNVGNGVACYNGNISSMTWKSGDDGIYGYKFTYDNLDRMRNATYGEGVNITPPAGKNFSENVTDYDLNGNIRGLQRYGKVGSNAYGKIDDLSITYVGNQFNNVTDAATDPLYSGVFNFVDGNKSSIQEYKFDANSNLVQDYNKKIAKIQYNSLNLPSALQFMNGNRADYLFSSDGMKRRVTHKTAIANISVPMGQIKDLTGSQISQTHTTDYCGNVIYENGTLSKILTEEGYVTLSGTTPTYHYYLKDHQGNNRVVINQTGVIEQINHYYPFGGLFEVNTATSGIQSYKYNGKELDRMHGLDWYDYGARMYDSSLGRFMIMDPLAEKYYSISLYGFCQNNPVNIIDPDGKSTWVINNSDGTYRIVGGNLKDEDRNIYVYKILDGKLVRDGSIGKTDLMTSFYNSDAREGEGEWAIGSIIDPNDNSGKFFLESFNKEEPSIIEYMTFGVGGKKYDFKREGTKKGDISYNNPIYFYRGMPIKSKNGEMIFSSARDIGNYAAGYIAGHLQIKWEWARRQFDKLESNQKGYNTSEGYSSQNAQYRGWNDGLKSSIDNPLKTLRWTLKTITFIFD</sequence>
<dbReference type="EMBL" id="VVYW01000027">
    <property type="protein sequence ID" value="KAA5403580.1"/>
    <property type="molecule type" value="Genomic_DNA"/>
</dbReference>
<dbReference type="Pfam" id="PF20041">
    <property type="entry name" value="DUF6443"/>
    <property type="match status" value="1"/>
</dbReference>
<dbReference type="InterPro" id="IPR045619">
    <property type="entry name" value="DUF6443"/>
</dbReference>
<evidence type="ECO:0000313" key="2">
    <source>
        <dbReference type="EMBL" id="KAA5403580.1"/>
    </source>
</evidence>
<name>A0A5M6A2M0_9BACE</name>
<dbReference type="NCBIfam" id="TIGR03696">
    <property type="entry name" value="Rhs_assc_core"/>
    <property type="match status" value="1"/>
</dbReference>
<organism evidence="2 3">
    <name type="scientific">Bacteroides cellulosilyticus</name>
    <dbReference type="NCBI Taxonomy" id="246787"/>
    <lineage>
        <taxon>Bacteria</taxon>
        <taxon>Pseudomonadati</taxon>
        <taxon>Bacteroidota</taxon>
        <taxon>Bacteroidia</taxon>
        <taxon>Bacteroidales</taxon>
        <taxon>Bacteroidaceae</taxon>
        <taxon>Bacteroides</taxon>
    </lineage>
</organism>
<comment type="caution">
    <text evidence="2">The sequence shown here is derived from an EMBL/GenBank/DDBJ whole genome shotgun (WGS) entry which is preliminary data.</text>
</comment>
<dbReference type="InterPro" id="IPR050708">
    <property type="entry name" value="T6SS_VgrG/RHS"/>
</dbReference>